<sequence length="444" mass="49815">TVRSAMLLEIIGLIFTQVDARAESIEKKIGRLDAELVKYKDQMKKMRDGPSKNMVKQKAMRVLKQKRMYEGQREQLAQQSFNMEQANYTIQTLKDTKTTVEAMKIGAKEMKRAYKDVKLDQIDDLQDQLEDMMEDANEVQEALSRSYGTPEIDEDDLEAEAAHSWTRWAMSCCWTTTAPTYLDDEASAAPSIPEGIPSDSKTNKVTVFRDRRATALKIHGSEIRKNRARVFACGRAHANIFQLFFSPTPGSTKHSITLTSQDDGKGPTVKDLSDALSQATGVPQASQKLIFKGKSLKEMEESLSSYGVKEGCKLMMIGKRNSPEEEAELKKLKDIEKSVEQTAKKLEKVDGELTGLKNGFLAKDLQAEALGKLDHRVKIAAEQFMKILEQIDAMTVPENFNDCRMKKKGLVKTVQDFLAQCDKIEACISDHLSKIQSKNLALAD</sequence>
<feature type="non-terminal residue" evidence="1">
    <location>
        <position position="1"/>
    </location>
</feature>
<gene>
    <name evidence="1" type="ORF">L3Q82_021359</name>
</gene>
<dbReference type="Proteomes" id="UP000831701">
    <property type="component" value="Chromosome 3"/>
</dbReference>
<comment type="caution">
    <text evidence="1">The sequence shown here is derived from an EMBL/GenBank/DDBJ whole genome shotgun (WGS) entry which is preliminary data.</text>
</comment>
<accession>A0ACB8X429</accession>
<reference evidence="1" key="1">
    <citation type="submission" date="2022-04" db="EMBL/GenBank/DDBJ databases">
        <title>Jade perch genome.</title>
        <authorList>
            <person name="Chao B."/>
        </authorList>
    </citation>
    <scope>NUCLEOTIDE SEQUENCE</scope>
    <source>
        <strain evidence="1">CB-2022</strain>
    </source>
</reference>
<proteinExistence type="predicted"/>
<organism evidence="1 2">
    <name type="scientific">Scortum barcoo</name>
    <name type="common">barcoo grunter</name>
    <dbReference type="NCBI Taxonomy" id="214431"/>
    <lineage>
        <taxon>Eukaryota</taxon>
        <taxon>Metazoa</taxon>
        <taxon>Chordata</taxon>
        <taxon>Craniata</taxon>
        <taxon>Vertebrata</taxon>
        <taxon>Euteleostomi</taxon>
        <taxon>Actinopterygii</taxon>
        <taxon>Neopterygii</taxon>
        <taxon>Teleostei</taxon>
        <taxon>Neoteleostei</taxon>
        <taxon>Acanthomorphata</taxon>
        <taxon>Eupercaria</taxon>
        <taxon>Centrarchiformes</taxon>
        <taxon>Terapontoidei</taxon>
        <taxon>Terapontidae</taxon>
        <taxon>Scortum</taxon>
    </lineage>
</organism>
<name>A0ACB8X429_9TELE</name>
<dbReference type="EMBL" id="CM041533">
    <property type="protein sequence ID" value="KAI3374807.1"/>
    <property type="molecule type" value="Genomic_DNA"/>
</dbReference>
<protein>
    <submittedName>
        <fullName evidence="1">Uncharacterized protein</fullName>
    </submittedName>
</protein>
<keyword evidence="2" id="KW-1185">Reference proteome</keyword>
<evidence type="ECO:0000313" key="1">
    <source>
        <dbReference type="EMBL" id="KAI3374807.1"/>
    </source>
</evidence>
<evidence type="ECO:0000313" key="2">
    <source>
        <dbReference type="Proteomes" id="UP000831701"/>
    </source>
</evidence>